<feature type="compositionally biased region" description="Low complexity" evidence="1">
    <location>
        <begin position="230"/>
        <end position="262"/>
    </location>
</feature>
<keyword evidence="3" id="KW-0732">Signal</keyword>
<feature type="signal peptide" evidence="3">
    <location>
        <begin position="1"/>
        <end position="26"/>
    </location>
</feature>
<dbReference type="NCBIfam" id="TIGR03773">
    <property type="entry name" value="anch_rpt_wall"/>
    <property type="match status" value="1"/>
</dbReference>
<keyword evidence="2" id="KW-1133">Transmembrane helix</keyword>
<name>A0A2N6T3N5_9CORY</name>
<sequence length="511" mass="51806">MSHLKAFVVLVCALLAMAVGAGPANAADVVLDRGHVDVFHVAAEGNQLKLALREDVTGQHVVRDPASVLLSVGEHTYTDDTAQVPEIGTGGYYLPQTQESDRLWPGWDTNDVRQGGFGAVDITVTDIAGPGDVWLFQQKGFGGVGPVLSGGELAIQPGSVIHQAEPSHVHASWLFTQPGVYTMKVKASAGGAESNEAVYTWEVGGASNRAATGANAAANGVTPLAANRSANAQPAGAPVAPAQSKSQAPAAGAGQAPQAGQKCSPGLVPRVKDDRTSPAEWKDPASLSFGLGNEAKARLPQAVGSVPAGDVWMIGSVQQAGVPWLGANTQHPSLVENTTGEVTWTVTGFNGPGPMAVFTQGGLGQIVGEEWFRAADGKAQGTHTIPANTHVHPSWVFGKPGTYKVTIAQSAKTKDGQTVSGAATLTFVVGGQGNANSGHFDFGSLFDAQGNCGAAPASGIGGDAIGAAGASGGGSLADTGMSIMTVPFAILGLGVLVFGAGMVRLSRKIFG</sequence>
<dbReference type="EMBL" id="PNHG01000013">
    <property type="protein sequence ID" value="PMC63927.1"/>
    <property type="molecule type" value="Genomic_DNA"/>
</dbReference>
<gene>
    <name evidence="4" type="ORF">CJ203_08540</name>
</gene>
<proteinExistence type="predicted"/>
<dbReference type="RefSeq" id="WP_102724271.1">
    <property type="nucleotide sequence ID" value="NZ_PNHG01000013.1"/>
</dbReference>
<evidence type="ECO:0000313" key="4">
    <source>
        <dbReference type="EMBL" id="PMC63927.1"/>
    </source>
</evidence>
<dbReference type="NCBIfam" id="TIGR03769">
    <property type="entry name" value="P_ac_wall_RPT"/>
    <property type="match status" value="2"/>
</dbReference>
<keyword evidence="2" id="KW-0812">Transmembrane</keyword>
<feature type="chain" id="PRO_5014827717" evidence="3">
    <location>
        <begin position="27"/>
        <end position="511"/>
    </location>
</feature>
<evidence type="ECO:0000256" key="3">
    <source>
        <dbReference type="SAM" id="SignalP"/>
    </source>
</evidence>
<dbReference type="InterPro" id="IPR022435">
    <property type="entry name" value="Surface-anchored_actinobac"/>
</dbReference>
<feature type="region of interest" description="Disordered" evidence="1">
    <location>
        <begin position="229"/>
        <end position="288"/>
    </location>
</feature>
<dbReference type="InterPro" id="IPR022395">
    <property type="entry name" value="CHP03773_ABC_transptr-like"/>
</dbReference>
<comment type="caution">
    <text evidence="4">The sequence shown here is derived from an EMBL/GenBank/DDBJ whole genome shotgun (WGS) entry which is preliminary data.</text>
</comment>
<organism evidence="4 5">
    <name type="scientific">Corynebacterium tuscaniense</name>
    <dbReference type="NCBI Taxonomy" id="302449"/>
    <lineage>
        <taxon>Bacteria</taxon>
        <taxon>Bacillati</taxon>
        <taxon>Actinomycetota</taxon>
        <taxon>Actinomycetes</taxon>
        <taxon>Mycobacteriales</taxon>
        <taxon>Corynebacteriaceae</taxon>
        <taxon>Corynebacterium</taxon>
    </lineage>
</organism>
<keyword evidence="2" id="KW-0472">Membrane</keyword>
<reference evidence="4 5" key="1">
    <citation type="submission" date="2017-09" db="EMBL/GenBank/DDBJ databases">
        <title>Bacterial strain isolated from the female urinary microbiota.</title>
        <authorList>
            <person name="Thomas-White K."/>
            <person name="Kumar N."/>
            <person name="Forster S."/>
            <person name="Putonti C."/>
            <person name="Lawley T."/>
            <person name="Wolfe A.J."/>
        </authorList>
    </citation>
    <scope>NUCLEOTIDE SEQUENCE [LARGE SCALE GENOMIC DNA]</scope>
    <source>
        <strain evidence="4 5">UMB0792</strain>
    </source>
</reference>
<evidence type="ECO:0000256" key="2">
    <source>
        <dbReference type="SAM" id="Phobius"/>
    </source>
</evidence>
<accession>A0A2N6T3N5</accession>
<dbReference type="AlphaFoldDB" id="A0A2N6T3N5"/>
<feature type="transmembrane region" description="Helical" evidence="2">
    <location>
        <begin position="481"/>
        <end position="503"/>
    </location>
</feature>
<evidence type="ECO:0000313" key="5">
    <source>
        <dbReference type="Proteomes" id="UP000235836"/>
    </source>
</evidence>
<keyword evidence="5" id="KW-1185">Reference proteome</keyword>
<feature type="compositionally biased region" description="Basic and acidic residues" evidence="1">
    <location>
        <begin position="270"/>
        <end position="283"/>
    </location>
</feature>
<protein>
    <submittedName>
        <fullName evidence="4">Cell surface protein</fullName>
    </submittedName>
</protein>
<dbReference type="NCBIfam" id="NF038134">
    <property type="entry name" value="choice_anch_M"/>
    <property type="match status" value="2"/>
</dbReference>
<evidence type="ECO:0000256" key="1">
    <source>
        <dbReference type="SAM" id="MobiDB-lite"/>
    </source>
</evidence>
<dbReference type="Proteomes" id="UP000235836">
    <property type="component" value="Unassembled WGS sequence"/>
</dbReference>